<dbReference type="SUPFAM" id="SSF55729">
    <property type="entry name" value="Acyl-CoA N-acyltransferases (Nat)"/>
    <property type="match status" value="1"/>
</dbReference>
<evidence type="ECO:0000313" key="3">
    <source>
        <dbReference type="Proteomes" id="UP000233375"/>
    </source>
</evidence>
<dbReference type="InterPro" id="IPR000182">
    <property type="entry name" value="GNAT_dom"/>
</dbReference>
<dbReference type="Gene3D" id="3.40.630.30">
    <property type="match status" value="1"/>
</dbReference>
<dbReference type="Pfam" id="PF00583">
    <property type="entry name" value="Acetyltransf_1"/>
    <property type="match status" value="1"/>
</dbReference>
<dbReference type="PROSITE" id="PS51186">
    <property type="entry name" value="GNAT"/>
    <property type="match status" value="1"/>
</dbReference>
<keyword evidence="3" id="KW-1185">Reference proteome</keyword>
<evidence type="ECO:0000313" key="2">
    <source>
        <dbReference type="EMBL" id="PKG23436.1"/>
    </source>
</evidence>
<sequence length="153" mass="17255">MIIKMKHNVIETAKEIIAVQTAAYLVEANIINYKDLPPLKENIYDIMNAEEVFLGLYQNERLGALLSYNETDSSIEICRLVVLPSLFGKGFASKLLVSLLNSSSKQFFVHTAAKNVPAIQLYKKFGFIIKKTFKVESELEIVKLEKEKSAHSS</sequence>
<dbReference type="InterPro" id="IPR016181">
    <property type="entry name" value="Acyl_CoA_acyltransferase"/>
</dbReference>
<proteinExistence type="predicted"/>
<dbReference type="OrthoDB" id="46888at2"/>
<dbReference type="AlphaFoldDB" id="A0A2N0Z1P7"/>
<name>A0A2N0Z1P7_9BACI</name>
<keyword evidence="2" id="KW-0808">Transferase</keyword>
<reference evidence="2 3" key="1">
    <citation type="journal article" date="2003" name="Int. J. Syst. Evol. Microbiol.">
        <title>Bacillus nealsonii sp. nov., isolated from a spacecraft-assembly facility, whose spores are gamma-radiation resistant.</title>
        <authorList>
            <person name="Venkateswaran K."/>
            <person name="Kempf M."/>
            <person name="Chen F."/>
            <person name="Satomi M."/>
            <person name="Nicholson W."/>
            <person name="Kern R."/>
        </authorList>
    </citation>
    <scope>NUCLEOTIDE SEQUENCE [LARGE SCALE GENOMIC DNA]</scope>
    <source>
        <strain evidence="2 3">FO-92</strain>
    </source>
</reference>
<dbReference type="GO" id="GO:0016747">
    <property type="term" value="F:acyltransferase activity, transferring groups other than amino-acyl groups"/>
    <property type="evidence" value="ECO:0007669"/>
    <property type="project" value="InterPro"/>
</dbReference>
<dbReference type="RefSeq" id="WP_101177428.1">
    <property type="nucleotide sequence ID" value="NZ_PISE01000024.1"/>
</dbReference>
<comment type="caution">
    <text evidence="2">The sequence shown here is derived from an EMBL/GenBank/DDBJ whole genome shotgun (WGS) entry which is preliminary data.</text>
</comment>
<protein>
    <submittedName>
        <fullName evidence="2">GNAT family N-acetyltransferase</fullName>
    </submittedName>
</protein>
<evidence type="ECO:0000259" key="1">
    <source>
        <dbReference type="PROSITE" id="PS51186"/>
    </source>
</evidence>
<organism evidence="2 3">
    <name type="scientific">Niallia nealsonii</name>
    <dbReference type="NCBI Taxonomy" id="115979"/>
    <lineage>
        <taxon>Bacteria</taxon>
        <taxon>Bacillati</taxon>
        <taxon>Bacillota</taxon>
        <taxon>Bacilli</taxon>
        <taxon>Bacillales</taxon>
        <taxon>Bacillaceae</taxon>
        <taxon>Niallia</taxon>
    </lineage>
</organism>
<dbReference type="EMBL" id="PISE01000024">
    <property type="protein sequence ID" value="PKG23436.1"/>
    <property type="molecule type" value="Genomic_DNA"/>
</dbReference>
<gene>
    <name evidence="2" type="ORF">CWS01_11925</name>
</gene>
<feature type="domain" description="N-acetyltransferase" evidence="1">
    <location>
        <begin position="15"/>
        <end position="145"/>
    </location>
</feature>
<dbReference type="Proteomes" id="UP000233375">
    <property type="component" value="Unassembled WGS sequence"/>
</dbReference>
<accession>A0A2N0Z1P7</accession>